<keyword evidence="4 6" id="KW-0456">Lyase</keyword>
<dbReference type="Gene3D" id="3.20.20.70">
    <property type="entry name" value="Aldolase class I"/>
    <property type="match status" value="1"/>
</dbReference>
<evidence type="ECO:0000313" key="7">
    <source>
        <dbReference type="EMBL" id="TQO38390.1"/>
    </source>
</evidence>
<dbReference type="STRING" id="616991.GCA_000733925_00325"/>
<dbReference type="PANTHER" id="PTHR30246">
    <property type="entry name" value="2-KETO-3-DEOXY-6-PHOSPHOGLUCONATE ALDOLASE"/>
    <property type="match status" value="1"/>
</dbReference>
<keyword evidence="9" id="KW-1185">Reference proteome</keyword>
<dbReference type="EC" id="4.1.2.21" evidence="6"/>
<dbReference type="Proteomes" id="UP000315363">
    <property type="component" value="Unassembled WGS sequence"/>
</dbReference>
<dbReference type="KEGG" id="aalg:AREALGSMS7_02017"/>
<dbReference type="SUPFAM" id="SSF51569">
    <property type="entry name" value="Aldolase"/>
    <property type="match status" value="1"/>
</dbReference>
<evidence type="ECO:0000313" key="6">
    <source>
        <dbReference type="EMBL" id="ASO05476.1"/>
    </source>
</evidence>
<evidence type="ECO:0000256" key="2">
    <source>
        <dbReference type="ARBA" id="ARBA00006906"/>
    </source>
</evidence>
<evidence type="ECO:0000256" key="5">
    <source>
        <dbReference type="ARBA" id="ARBA00023277"/>
    </source>
</evidence>
<comment type="pathway">
    <text evidence="1">Carbohydrate acid metabolism.</text>
</comment>
<dbReference type="InterPro" id="IPR013785">
    <property type="entry name" value="Aldolase_TIM"/>
</dbReference>
<evidence type="ECO:0000256" key="3">
    <source>
        <dbReference type="ARBA" id="ARBA00011233"/>
    </source>
</evidence>
<comment type="subunit">
    <text evidence="3">Homotrimer.</text>
</comment>
<dbReference type="EMBL" id="VHIF01000001">
    <property type="protein sequence ID" value="TQO38390.1"/>
    <property type="molecule type" value="Genomic_DNA"/>
</dbReference>
<dbReference type="GO" id="GO:0008674">
    <property type="term" value="F:2-dehydro-3-deoxy-6-phosphogalactonate aldolase activity"/>
    <property type="evidence" value="ECO:0007669"/>
    <property type="project" value="UniProtKB-EC"/>
</dbReference>
<gene>
    <name evidence="6" type="primary">dgoA</name>
    <name evidence="6" type="ORF">AREALGSMS7_02017</name>
    <name evidence="7" type="ORF">GQ41_3036</name>
</gene>
<evidence type="ECO:0000256" key="1">
    <source>
        <dbReference type="ARBA" id="ARBA00004761"/>
    </source>
</evidence>
<protein>
    <submittedName>
        <fullName evidence="6">2-dehydro-3-deoxy-6-phosphogalactonate aldolase</fullName>
        <ecNumber evidence="6">4.1.2.21</ecNumber>
    </submittedName>
    <submittedName>
        <fullName evidence="7">2-dehydro-3-deoxyphosphogluconate aldolase/(4S)-4-hydroxy-2-oxoglutarate aldolase</fullName>
    </submittedName>
</protein>
<dbReference type="InterPro" id="IPR000887">
    <property type="entry name" value="Aldlse_KDPG_KHG"/>
</dbReference>
<organism evidence="6 8">
    <name type="scientific">Arenibacter algicola</name>
    <dbReference type="NCBI Taxonomy" id="616991"/>
    <lineage>
        <taxon>Bacteria</taxon>
        <taxon>Pseudomonadati</taxon>
        <taxon>Bacteroidota</taxon>
        <taxon>Flavobacteriia</taxon>
        <taxon>Flavobacteriales</taxon>
        <taxon>Flavobacteriaceae</taxon>
        <taxon>Arenibacter</taxon>
    </lineage>
</organism>
<dbReference type="PANTHER" id="PTHR30246:SF1">
    <property type="entry name" value="2-DEHYDRO-3-DEOXY-6-PHOSPHOGALACTONATE ALDOLASE-RELATED"/>
    <property type="match status" value="1"/>
</dbReference>
<dbReference type="CDD" id="cd00452">
    <property type="entry name" value="KDPG_aldolase"/>
    <property type="match status" value="1"/>
</dbReference>
<dbReference type="NCBIfam" id="TIGR01182">
    <property type="entry name" value="eda"/>
    <property type="match status" value="1"/>
</dbReference>
<reference evidence="7 9" key="2">
    <citation type="submission" date="2019-06" db="EMBL/GenBank/DDBJ databases">
        <title>A large-scale integrated study on North Sea by COGITO (Coastal Microbe Genomic &amp; Taxonomic Observatory).</title>
        <authorList>
            <person name="Teeling H."/>
        </authorList>
    </citation>
    <scope>NUCLEOTIDE SEQUENCE [LARGE SCALE GENOMIC DNA]</scope>
    <source>
        <strain evidence="7 9">MAR_2009_79</strain>
    </source>
</reference>
<dbReference type="Pfam" id="PF01081">
    <property type="entry name" value="Aldolase"/>
    <property type="match status" value="1"/>
</dbReference>
<reference evidence="6 8" key="1">
    <citation type="submission" date="2017-07" db="EMBL/GenBank/DDBJ databases">
        <title>Genome Sequence of Arenibacter algicola Strain SMS7 Isolated from a culture of the Diatom Skeletonema marinoi.</title>
        <authorList>
            <person name="Topel M."/>
            <person name="Pinder M.I.M."/>
            <person name="Johansson O.N."/>
            <person name="Kourtchenko O."/>
            <person name="Godhe A."/>
            <person name="Clarke A.K."/>
        </authorList>
    </citation>
    <scope>NUCLEOTIDE SEQUENCE [LARGE SCALE GENOMIC DNA]</scope>
    <source>
        <strain evidence="6 8">SMS7</strain>
    </source>
</reference>
<evidence type="ECO:0000256" key="4">
    <source>
        <dbReference type="ARBA" id="ARBA00023239"/>
    </source>
</evidence>
<sequence>MASEKFWKHMSNKESFSWELYNRAPIVGIVRGVSMGVMRDIAKAYQRAGLHTIEITMNTPGAAQMISMLRNEFQQLNVGAGTVCNLQHYEMAVAAGAQFIVTPIIDEVVIKTAVAQEIPIFPGAYSPTEIYRAWSLGASAVKIFPASQLGVQYIKDIAAPLNDIKVLPTGGVSLENIKSFFEAGVVGVGMGSSLFNKKLIQDRDFDGLTEHFIKIKAEIGR</sequence>
<dbReference type="EMBL" id="CP022515">
    <property type="protein sequence ID" value="ASO05476.1"/>
    <property type="molecule type" value="Genomic_DNA"/>
</dbReference>
<keyword evidence="5" id="KW-0119">Carbohydrate metabolism</keyword>
<dbReference type="AlphaFoldDB" id="A0A221UWJ4"/>
<accession>A0A221UWJ4</accession>
<comment type="similarity">
    <text evidence="2">Belongs to the KHG/KDPG aldolase family.</text>
</comment>
<evidence type="ECO:0000313" key="8">
    <source>
        <dbReference type="Proteomes" id="UP000204551"/>
    </source>
</evidence>
<evidence type="ECO:0000313" key="9">
    <source>
        <dbReference type="Proteomes" id="UP000315363"/>
    </source>
</evidence>
<name>A0A221UWJ4_9FLAO</name>
<proteinExistence type="inferred from homology"/>
<dbReference type="eggNOG" id="COG0800">
    <property type="taxonomic scope" value="Bacteria"/>
</dbReference>
<dbReference type="Proteomes" id="UP000204551">
    <property type="component" value="Chromosome"/>
</dbReference>